<dbReference type="SUPFAM" id="SSF141086">
    <property type="entry name" value="Agglutinin HPA-like"/>
    <property type="match status" value="1"/>
</dbReference>
<feature type="domain" description="H-type lectin" evidence="2">
    <location>
        <begin position="129"/>
        <end position="193"/>
    </location>
</feature>
<feature type="region of interest" description="Disordered" evidence="1">
    <location>
        <begin position="37"/>
        <end position="62"/>
    </location>
</feature>
<sequence length="216" mass="23738">MTHLFRNLLAFIAASVAVFLLLALVIWGVGSWQQESAQPTGSAEPSSTAQLPVKPAPAKPAPWHQALAEQVDALKSQQGDVMARLSQLEGAQKPPQPRLYLQQGVLKVSRKDRGWKLLSVFSKTREQRRTLRFTHPFVSAPQVMVALQGLAMKGKSDFDLAVKAENITPQQFELVITTHTDVRIERAQLQWIALGEQKSAQQEQGAAAAEKSPATE</sequence>
<dbReference type="Gene3D" id="2.60.40.2080">
    <property type="match status" value="1"/>
</dbReference>
<dbReference type="GO" id="GO:0030246">
    <property type="term" value="F:carbohydrate binding"/>
    <property type="evidence" value="ECO:0007669"/>
    <property type="project" value="InterPro"/>
</dbReference>
<dbReference type="Pfam" id="PF09458">
    <property type="entry name" value="H_lectin"/>
    <property type="match status" value="1"/>
</dbReference>
<evidence type="ECO:0000256" key="1">
    <source>
        <dbReference type="SAM" id="MobiDB-lite"/>
    </source>
</evidence>
<evidence type="ECO:0000313" key="3">
    <source>
        <dbReference type="EMBL" id="CRH04790.1"/>
    </source>
</evidence>
<organism evidence="3">
    <name type="scientific">Magnetococcus massalia (strain MO-1)</name>
    <dbReference type="NCBI Taxonomy" id="451514"/>
    <lineage>
        <taxon>Bacteria</taxon>
        <taxon>Pseudomonadati</taxon>
        <taxon>Pseudomonadota</taxon>
        <taxon>Magnetococcia</taxon>
        <taxon>Magnetococcales</taxon>
        <taxon>Magnetococcaceae</taxon>
        <taxon>Magnetococcus</taxon>
    </lineage>
</organism>
<dbReference type="GO" id="GO:0007155">
    <property type="term" value="P:cell adhesion"/>
    <property type="evidence" value="ECO:0007669"/>
    <property type="project" value="InterPro"/>
</dbReference>
<dbReference type="InterPro" id="IPR037221">
    <property type="entry name" value="H-type_lectin_dom_sf"/>
</dbReference>
<feature type="compositionally biased region" description="Polar residues" evidence="1">
    <location>
        <begin position="37"/>
        <end position="50"/>
    </location>
</feature>
<evidence type="ECO:0000259" key="2">
    <source>
        <dbReference type="Pfam" id="PF09458"/>
    </source>
</evidence>
<name>A0A1S7LCX1_MAGMO</name>
<dbReference type="AlphaFoldDB" id="A0A1S7LCX1"/>
<dbReference type="EMBL" id="LO017727">
    <property type="protein sequence ID" value="CRH04790.1"/>
    <property type="molecule type" value="Genomic_DNA"/>
</dbReference>
<dbReference type="InterPro" id="IPR019019">
    <property type="entry name" value="H-type_lectin_domain"/>
</dbReference>
<accession>A0A1S7LCX1</accession>
<protein>
    <recommendedName>
        <fullName evidence="2">H-type lectin domain-containing protein</fullName>
    </recommendedName>
</protein>
<proteinExistence type="predicted"/>
<gene>
    <name evidence="3" type="ORF">MAGMO_0586</name>
</gene>
<reference evidence="3" key="1">
    <citation type="submission" date="2015-04" db="EMBL/GenBank/DDBJ databases">
        <authorList>
            <person name="Syromyatnikov M.Y."/>
            <person name="Popov V.N."/>
        </authorList>
    </citation>
    <scope>NUCLEOTIDE SEQUENCE</scope>
    <source>
        <strain evidence="3">MO-1</strain>
    </source>
</reference>